<dbReference type="InterPro" id="IPR032862">
    <property type="entry name" value="ALKBH6"/>
</dbReference>
<evidence type="ECO:0000256" key="4">
    <source>
        <dbReference type="ARBA" id="ARBA00022964"/>
    </source>
</evidence>
<keyword evidence="6" id="KW-0408">Iron</keyword>
<evidence type="ECO:0000256" key="7">
    <source>
        <dbReference type="ARBA" id="ARBA00023242"/>
    </source>
</evidence>
<dbReference type="GO" id="GO:0005634">
    <property type="term" value="C:nucleus"/>
    <property type="evidence" value="ECO:0007669"/>
    <property type="project" value="UniProtKB-SubCell"/>
</dbReference>
<comment type="subcellular location">
    <subcellularLocation>
        <location evidence="1">Nucleus</location>
    </subcellularLocation>
</comment>
<evidence type="ECO:0000256" key="5">
    <source>
        <dbReference type="ARBA" id="ARBA00023002"/>
    </source>
</evidence>
<keyword evidence="3" id="KW-0479">Metal-binding</keyword>
<dbReference type="EMBL" id="ML213520">
    <property type="protein sequence ID" value="TFK48225.1"/>
    <property type="molecule type" value="Genomic_DNA"/>
</dbReference>
<feature type="non-terminal residue" evidence="9">
    <location>
        <position position="1"/>
    </location>
</feature>
<evidence type="ECO:0000313" key="10">
    <source>
        <dbReference type="Proteomes" id="UP000305948"/>
    </source>
</evidence>
<dbReference type="Gene3D" id="2.60.120.590">
    <property type="entry name" value="Alpha-ketoglutarate-dependent dioxygenase AlkB-like"/>
    <property type="match status" value="1"/>
</dbReference>
<proteinExistence type="inferred from homology"/>
<keyword evidence="4" id="KW-0223">Dioxygenase</keyword>
<reference evidence="9 10" key="1">
    <citation type="journal article" date="2019" name="Nat. Ecol. Evol.">
        <title>Megaphylogeny resolves global patterns of mushroom evolution.</title>
        <authorList>
            <person name="Varga T."/>
            <person name="Krizsan K."/>
            <person name="Foldi C."/>
            <person name="Dima B."/>
            <person name="Sanchez-Garcia M."/>
            <person name="Sanchez-Ramirez S."/>
            <person name="Szollosi G.J."/>
            <person name="Szarkandi J.G."/>
            <person name="Papp V."/>
            <person name="Albert L."/>
            <person name="Andreopoulos W."/>
            <person name="Angelini C."/>
            <person name="Antonin V."/>
            <person name="Barry K.W."/>
            <person name="Bougher N.L."/>
            <person name="Buchanan P."/>
            <person name="Buyck B."/>
            <person name="Bense V."/>
            <person name="Catcheside P."/>
            <person name="Chovatia M."/>
            <person name="Cooper J."/>
            <person name="Damon W."/>
            <person name="Desjardin D."/>
            <person name="Finy P."/>
            <person name="Geml J."/>
            <person name="Haridas S."/>
            <person name="Hughes K."/>
            <person name="Justo A."/>
            <person name="Karasinski D."/>
            <person name="Kautmanova I."/>
            <person name="Kiss B."/>
            <person name="Kocsube S."/>
            <person name="Kotiranta H."/>
            <person name="LaButti K.M."/>
            <person name="Lechner B.E."/>
            <person name="Liimatainen K."/>
            <person name="Lipzen A."/>
            <person name="Lukacs Z."/>
            <person name="Mihaltcheva S."/>
            <person name="Morgado L.N."/>
            <person name="Niskanen T."/>
            <person name="Noordeloos M.E."/>
            <person name="Ohm R.A."/>
            <person name="Ortiz-Santana B."/>
            <person name="Ovrebo C."/>
            <person name="Racz N."/>
            <person name="Riley R."/>
            <person name="Savchenko A."/>
            <person name="Shiryaev A."/>
            <person name="Soop K."/>
            <person name="Spirin V."/>
            <person name="Szebenyi C."/>
            <person name="Tomsovsky M."/>
            <person name="Tulloss R.E."/>
            <person name="Uehling J."/>
            <person name="Grigoriev I.V."/>
            <person name="Vagvolgyi C."/>
            <person name="Papp T."/>
            <person name="Martin F.M."/>
            <person name="Miettinen O."/>
            <person name="Hibbett D.S."/>
            <person name="Nagy L.G."/>
        </authorList>
    </citation>
    <scope>NUCLEOTIDE SEQUENCE [LARGE SCALE GENOMIC DNA]</scope>
    <source>
        <strain evidence="9 10">OMC1185</strain>
    </source>
</reference>
<gene>
    <name evidence="9" type="ORF">OE88DRAFT_1684881</name>
</gene>
<name>A0A5C3MTS3_9AGAM</name>
<evidence type="ECO:0000256" key="1">
    <source>
        <dbReference type="ARBA" id="ARBA00004123"/>
    </source>
</evidence>
<feature type="domain" description="Fe2OG dioxygenase" evidence="8">
    <location>
        <begin position="98"/>
        <end position="259"/>
    </location>
</feature>
<keyword evidence="7" id="KW-0539">Nucleus</keyword>
<evidence type="ECO:0000313" key="9">
    <source>
        <dbReference type="EMBL" id="TFK48225.1"/>
    </source>
</evidence>
<protein>
    <recommendedName>
        <fullName evidence="8">Fe2OG dioxygenase domain-containing protein</fullName>
    </recommendedName>
</protein>
<evidence type="ECO:0000256" key="3">
    <source>
        <dbReference type="ARBA" id="ARBA00022723"/>
    </source>
</evidence>
<dbReference type="GO" id="GO:0051213">
    <property type="term" value="F:dioxygenase activity"/>
    <property type="evidence" value="ECO:0007669"/>
    <property type="project" value="UniProtKB-KW"/>
</dbReference>
<organism evidence="9 10">
    <name type="scientific">Heliocybe sulcata</name>
    <dbReference type="NCBI Taxonomy" id="5364"/>
    <lineage>
        <taxon>Eukaryota</taxon>
        <taxon>Fungi</taxon>
        <taxon>Dikarya</taxon>
        <taxon>Basidiomycota</taxon>
        <taxon>Agaricomycotina</taxon>
        <taxon>Agaricomycetes</taxon>
        <taxon>Gloeophyllales</taxon>
        <taxon>Gloeophyllaceae</taxon>
        <taxon>Heliocybe</taxon>
    </lineage>
</organism>
<evidence type="ECO:0000256" key="2">
    <source>
        <dbReference type="ARBA" id="ARBA00007879"/>
    </source>
</evidence>
<dbReference type="Proteomes" id="UP000305948">
    <property type="component" value="Unassembled WGS sequence"/>
</dbReference>
<dbReference type="Pfam" id="PF13532">
    <property type="entry name" value="2OG-FeII_Oxy_2"/>
    <property type="match status" value="1"/>
</dbReference>
<accession>A0A5C3MTS3</accession>
<dbReference type="STRING" id="5364.A0A5C3MTS3"/>
<dbReference type="InterPro" id="IPR027450">
    <property type="entry name" value="AlkB-like"/>
</dbReference>
<evidence type="ECO:0000259" key="8">
    <source>
        <dbReference type="PROSITE" id="PS51471"/>
    </source>
</evidence>
<dbReference type="OrthoDB" id="412814at2759"/>
<dbReference type="PROSITE" id="PS51471">
    <property type="entry name" value="FE2OG_OXY"/>
    <property type="match status" value="1"/>
</dbReference>
<dbReference type="GO" id="GO:0046872">
    <property type="term" value="F:metal ion binding"/>
    <property type="evidence" value="ECO:0007669"/>
    <property type="project" value="UniProtKB-KW"/>
</dbReference>
<keyword evidence="10" id="KW-1185">Reference proteome</keyword>
<dbReference type="InterPro" id="IPR037151">
    <property type="entry name" value="AlkB-like_sf"/>
</dbReference>
<sequence length="270" mass="30358">MDANFDLSQWQVPGADAAFYIPNFVTQDEEAYLIRKIVEAPRHRWKQLANRRLQIWGGEMTNNNLLIQSEMPAWLNQCPDIITRLRETGAYANSAHGAPNHVILNEYQAGQGIMPHQDGPAYHAVVGTISLGSHAVFHYYEYADDDQQRDFGQSMRHEDVLTGGRRINPVPVLSLLLEPRSLIITTSKLYSCHLHGIEPLETDSFSASSTGHAVHQSSTTPYKIANADLIQGSQEQDLVREGGSLKRGTRYSLTCRDVEKVVNRKFMGKR</sequence>
<dbReference type="PANTHER" id="PTHR46030:SF1">
    <property type="entry name" value="ALPHA-KETOGLUTARATE-DEPENDENT DIOXYGENASE ALKB HOMOLOG 6"/>
    <property type="match status" value="1"/>
</dbReference>
<dbReference type="PANTHER" id="PTHR46030">
    <property type="entry name" value="ALPHA-KETOGLUTARATE-DEPENDENT DIOXYGENASE ALKB HOMOLOG 6"/>
    <property type="match status" value="1"/>
</dbReference>
<dbReference type="SUPFAM" id="SSF51197">
    <property type="entry name" value="Clavaminate synthase-like"/>
    <property type="match status" value="1"/>
</dbReference>
<dbReference type="AlphaFoldDB" id="A0A5C3MTS3"/>
<evidence type="ECO:0000256" key="6">
    <source>
        <dbReference type="ARBA" id="ARBA00023004"/>
    </source>
</evidence>
<dbReference type="InterPro" id="IPR005123">
    <property type="entry name" value="Oxoglu/Fe-dep_dioxygenase_dom"/>
</dbReference>
<keyword evidence="5" id="KW-0560">Oxidoreductase</keyword>
<comment type="similarity">
    <text evidence="2">Belongs to the alkB family.</text>
</comment>